<dbReference type="EC" id="2.4.1.-" evidence="1"/>
<gene>
    <name evidence="1" type="ORF">RSOLAG1IB_05950</name>
</gene>
<proteinExistence type="predicted"/>
<reference evidence="1 2" key="1">
    <citation type="submission" date="2014-11" db="EMBL/GenBank/DDBJ databases">
        <authorList>
            <person name="Wibberg Daniel"/>
        </authorList>
    </citation>
    <scope>NUCLEOTIDE SEQUENCE [LARGE SCALE GENOMIC DNA]</scope>
    <source>
        <strain evidence="1">Rhizoctonia solani AG1-IB 7/3/14</strain>
    </source>
</reference>
<keyword evidence="1" id="KW-0328">Glycosyltransferase</keyword>
<dbReference type="Proteomes" id="UP000059188">
    <property type="component" value="Unassembled WGS sequence"/>
</dbReference>
<accession>A0A0B7F9G9</accession>
<protein>
    <submittedName>
        <fullName evidence="1">Solute:Na+ symporter, SSS family</fullName>
        <ecNumber evidence="1">2.4.1.-</ecNumber>
    </submittedName>
</protein>
<sequence length="742" mass="81043">MTATSFEQNEHLQIQNITTRSLYPVLDSDGQSNGFALDCSLWPNDSQGVNPCTVDMTSTMEIKFHLSPSSGVTISDISVQGKLKSIPDHKLLGSIRVTSGAIAANLVPLSKQTPPLPWGLEDEVTWTFSFSVSGDSTEHTLSITHQLELYAVSGYADSYKTKPMHQHGMPRDALHFYLIHARKIYNNPIGGIADYVRSIVNVVHWCSGFAYDTGSGTTQFSARGIDKDYAWFNVRRWASLLRPGSPKEPISPDSTVHTVNCYDQAAAVWTGIALALANQGDTNKLVWHYAEPFGFIQPTHLVGWGDETKKTTNPYFSANLEKQGLTGDNELRFGYWNHAFIEFDKKVLDATCGPHTGDEDLADYLKKSIDYPAGKPGGSLNTAWADHVKKDATDSEKKQIDDFGGATAEFVASEEGKGGVYELKDSTGNLISTESYTGRLGVVDLVYGHNLAYMENPSNSRKRVSRSLDHLGISATKEPNYSISVQLLQELSSAIQGFMKGNDPSSFTAQGSFAPKFHILYFSKDFCHFSWKALGSSSEALSIDLYILSDSKQATNMFAILADPPASSKPGPLFQRVGGDSTERKIVGKEGTSGPGNLIRATGNIVFVIKGRNSNKELEPIEKLLVDLLGEPQDGSAPGELVVKDANNIEDVVQDGIQCVQGEKFSVIASADNGYMLRCNLQDYWTVVPITSTTRPEPNSTRFDFVARSVGEDTLSFVVGGSEALDIAQFRTIDVKVTVKAK</sequence>
<dbReference type="EMBL" id="LN679110">
    <property type="protein sequence ID" value="CEL52882.1"/>
    <property type="molecule type" value="Genomic_DNA"/>
</dbReference>
<evidence type="ECO:0000313" key="1">
    <source>
        <dbReference type="EMBL" id="CEL52882.1"/>
    </source>
</evidence>
<dbReference type="GO" id="GO:0016757">
    <property type="term" value="F:glycosyltransferase activity"/>
    <property type="evidence" value="ECO:0007669"/>
    <property type="project" value="UniProtKB-KW"/>
</dbReference>
<name>A0A0B7F9G9_THACB</name>
<keyword evidence="1" id="KW-0808">Transferase</keyword>
<dbReference type="AlphaFoldDB" id="A0A0B7F9G9"/>
<dbReference type="OrthoDB" id="3266848at2759"/>
<organism evidence="1 2">
    <name type="scientific">Thanatephorus cucumeris (strain AG1-IB / isolate 7/3/14)</name>
    <name type="common">Lettuce bottom rot fungus</name>
    <name type="synonym">Rhizoctonia solani</name>
    <dbReference type="NCBI Taxonomy" id="1108050"/>
    <lineage>
        <taxon>Eukaryota</taxon>
        <taxon>Fungi</taxon>
        <taxon>Dikarya</taxon>
        <taxon>Basidiomycota</taxon>
        <taxon>Agaricomycotina</taxon>
        <taxon>Agaricomycetes</taxon>
        <taxon>Cantharellales</taxon>
        <taxon>Ceratobasidiaceae</taxon>
        <taxon>Rhizoctonia</taxon>
        <taxon>Rhizoctonia solani AG-1</taxon>
    </lineage>
</organism>
<keyword evidence="2" id="KW-1185">Reference proteome</keyword>
<evidence type="ECO:0000313" key="2">
    <source>
        <dbReference type="Proteomes" id="UP000059188"/>
    </source>
</evidence>